<gene>
    <name evidence="1" type="ORF">PHYBLDRAFT_138775</name>
</gene>
<dbReference type="RefSeq" id="XP_018299264.1">
    <property type="nucleotide sequence ID" value="XM_018430074.1"/>
</dbReference>
<protein>
    <submittedName>
        <fullName evidence="1">Uncharacterized protein</fullName>
    </submittedName>
</protein>
<dbReference type="GeneID" id="28990980"/>
<dbReference type="InParanoid" id="A0A167RAF7"/>
<dbReference type="Proteomes" id="UP000077315">
    <property type="component" value="Unassembled WGS sequence"/>
</dbReference>
<accession>A0A167RAF7</accession>
<reference evidence="2" key="1">
    <citation type="submission" date="2015-06" db="EMBL/GenBank/DDBJ databases">
        <title>Expansion of signal transduction pathways in fungi by whole-genome duplication.</title>
        <authorList>
            <consortium name="DOE Joint Genome Institute"/>
            <person name="Corrochano L.M."/>
            <person name="Kuo A."/>
            <person name="Marcet-Houben M."/>
            <person name="Polaino S."/>
            <person name="Salamov A."/>
            <person name="Villalobos J.M."/>
            <person name="Alvarez M.I."/>
            <person name="Avalos J."/>
            <person name="Benito E.P."/>
            <person name="Benoit I."/>
            <person name="Burger G."/>
            <person name="Camino L.P."/>
            <person name="Canovas D."/>
            <person name="Cerda-Olmedo E."/>
            <person name="Cheng J.-F."/>
            <person name="Dominguez A."/>
            <person name="Elias M."/>
            <person name="Eslava A.P."/>
            <person name="Glaser F."/>
            <person name="Grimwood J."/>
            <person name="Gutierrez G."/>
            <person name="Heitman J."/>
            <person name="Henrissat B."/>
            <person name="Iturriaga E.A."/>
            <person name="Lang B.F."/>
            <person name="Lavin J.L."/>
            <person name="Lee S."/>
            <person name="Li W."/>
            <person name="Lindquist E."/>
            <person name="Lopez-Garcia S."/>
            <person name="Luque E.M."/>
            <person name="Marcos A.T."/>
            <person name="Martin J."/>
            <person name="McCluskey K."/>
            <person name="Medina H.R."/>
            <person name="Miralles-Duran A."/>
            <person name="Miyazaki A."/>
            <person name="Munoz-Torres E."/>
            <person name="Oguiza J.A."/>
            <person name="Ohm R."/>
            <person name="Olmedo M."/>
            <person name="Orejas M."/>
            <person name="Ortiz-Castellanos L."/>
            <person name="Pisabarro A.G."/>
            <person name="Rodriguez-Romero J."/>
            <person name="Ruiz-Herrera J."/>
            <person name="Ruiz-Vazquez R."/>
            <person name="Sanz C."/>
            <person name="Schackwitz W."/>
            <person name="Schmutz J."/>
            <person name="Shahriari M."/>
            <person name="Shelest E."/>
            <person name="Silva-Franco F."/>
            <person name="Soanes D."/>
            <person name="Syed K."/>
            <person name="Tagua V.G."/>
            <person name="Talbot N.J."/>
            <person name="Thon M."/>
            <person name="De vries R.P."/>
            <person name="Wiebenga A."/>
            <person name="Yadav J.S."/>
            <person name="Braun E.L."/>
            <person name="Baker S."/>
            <person name="Garre V."/>
            <person name="Horwitz B."/>
            <person name="Torres-Martinez S."/>
            <person name="Idnurm A."/>
            <person name="Herrera-Estrella A."/>
            <person name="Gabaldon T."/>
            <person name="Grigoriev I.V."/>
        </authorList>
    </citation>
    <scope>NUCLEOTIDE SEQUENCE [LARGE SCALE GENOMIC DNA]</scope>
    <source>
        <strain evidence="2">NRRL 1555(-)</strain>
    </source>
</reference>
<keyword evidence="2" id="KW-1185">Reference proteome</keyword>
<dbReference type="EMBL" id="KV440971">
    <property type="protein sequence ID" value="OAD81224.1"/>
    <property type="molecule type" value="Genomic_DNA"/>
</dbReference>
<proteinExistence type="predicted"/>
<dbReference type="AlphaFoldDB" id="A0A167RAF7"/>
<dbReference type="VEuPathDB" id="FungiDB:PHYBLDRAFT_138775"/>
<evidence type="ECO:0000313" key="1">
    <source>
        <dbReference type="EMBL" id="OAD81224.1"/>
    </source>
</evidence>
<sequence>MHAKSKLVFEQKYQEFVSQFSEHRNFVKYIGRSRNFWVDWLVYMLSQVVEHDYRQEGLRIVYGFKKLVLTHTEKAKKKKAQEIVYEDALSMVKAVEDTLGQKRNTVNLLLFRPKSFVQAYFLVCRMMEPQYSLIKKLPIVQNQDTNLCKKIEQAMTKQNVMAMDSPCGMDVSVQIFRDCLSSLKEAGAGPQQNQLFLVACVVPNFGDTSSSDLFLQKKQELE</sequence>
<organism evidence="1 2">
    <name type="scientific">Phycomyces blakesleeanus (strain ATCC 8743b / DSM 1359 / FGSC 10004 / NBRC 33097 / NRRL 1555)</name>
    <dbReference type="NCBI Taxonomy" id="763407"/>
    <lineage>
        <taxon>Eukaryota</taxon>
        <taxon>Fungi</taxon>
        <taxon>Fungi incertae sedis</taxon>
        <taxon>Mucoromycota</taxon>
        <taxon>Mucoromycotina</taxon>
        <taxon>Mucoromycetes</taxon>
        <taxon>Mucorales</taxon>
        <taxon>Phycomycetaceae</taxon>
        <taxon>Phycomyces</taxon>
    </lineage>
</organism>
<name>A0A167RAF7_PHYB8</name>
<evidence type="ECO:0000313" key="2">
    <source>
        <dbReference type="Proteomes" id="UP000077315"/>
    </source>
</evidence>